<evidence type="ECO:0000259" key="3">
    <source>
        <dbReference type="Pfam" id="PF14361"/>
    </source>
</evidence>
<evidence type="ECO:0000256" key="1">
    <source>
        <dbReference type="ARBA" id="ARBA00006754"/>
    </source>
</evidence>
<keyword evidence="6" id="KW-1185">Reference proteome</keyword>
<dbReference type="EMBL" id="CP079105">
    <property type="protein sequence ID" value="QXQ16073.1"/>
    <property type="molecule type" value="Genomic_DNA"/>
</dbReference>
<evidence type="ECO:0000313" key="5">
    <source>
        <dbReference type="EMBL" id="QXQ16073.1"/>
    </source>
</evidence>
<protein>
    <submittedName>
        <fullName evidence="5">Helix-turn-helix domain-containing protein</fullName>
    </submittedName>
</protein>
<dbReference type="InterPro" id="IPR051448">
    <property type="entry name" value="CdaR-like_regulators"/>
</dbReference>
<feature type="domain" description="RsbT co-antagonist protein RsbRD N-terminal" evidence="3">
    <location>
        <begin position="6"/>
        <end position="149"/>
    </location>
</feature>
<dbReference type="Gene3D" id="1.10.10.2840">
    <property type="entry name" value="PucR C-terminal helix-turn-helix domain"/>
    <property type="match status" value="1"/>
</dbReference>
<gene>
    <name evidence="5" type="ORF">KV203_19035</name>
</gene>
<dbReference type="PANTHER" id="PTHR33744:SF1">
    <property type="entry name" value="DNA-BINDING TRANSCRIPTIONAL ACTIVATOR ADER"/>
    <property type="match status" value="1"/>
</dbReference>
<dbReference type="PANTHER" id="PTHR33744">
    <property type="entry name" value="CARBOHYDRATE DIACID REGULATOR"/>
    <property type="match status" value="1"/>
</dbReference>
<name>A0ABX8SDX5_9ACTN</name>
<organism evidence="5 6">
    <name type="scientific">Skermania pinensis</name>
    <dbReference type="NCBI Taxonomy" id="39122"/>
    <lineage>
        <taxon>Bacteria</taxon>
        <taxon>Bacillati</taxon>
        <taxon>Actinomycetota</taxon>
        <taxon>Actinomycetes</taxon>
        <taxon>Mycobacteriales</taxon>
        <taxon>Gordoniaceae</taxon>
        <taxon>Skermania</taxon>
    </lineage>
</organism>
<dbReference type="InterPro" id="IPR025751">
    <property type="entry name" value="RsbRD_N_dom"/>
</dbReference>
<dbReference type="Pfam" id="PF17853">
    <property type="entry name" value="GGDEF_2"/>
    <property type="match status" value="1"/>
</dbReference>
<comment type="similarity">
    <text evidence="1">Belongs to the CdaR family.</text>
</comment>
<dbReference type="Pfam" id="PF13556">
    <property type="entry name" value="HTH_30"/>
    <property type="match status" value="1"/>
</dbReference>
<dbReference type="Proteomes" id="UP000887023">
    <property type="component" value="Chromosome"/>
</dbReference>
<sequence length="383" mass="41530">MLARADELGGEMAELLRRQIDFYRANVAVISPDEVRYSCVDNIRYVFGSLTEQLAGNRPEPDVSAAAATGIRRARAGVPLTAVTSAYRIGFGFMWQATLAEGRRAGVPCAAILDATSYVMAAQDSFTRAMIDAYREQSTQLFLSREQDRSALVEAVLLGRITDTGSLWEAADLLRLPTTGSFVVVAAQLREIGRASLSDIESRLDAHDIRSAWRLLPEQQVGIVVVTGPGRDELLRVLRGVAVAAVGVSPPFHDLADTGEALRLARIALVGAAPDDDPVRVFDDSPLALAAVSAPELMRRVGTNVLGGLDELPADERAVLLETFTAWLDADGSTSAAAAAIFVHPNTVRHRLHRFEQHTGRSLARPRDVAELCLAFEIRRRLP</sequence>
<feature type="domain" description="CdaR GGDEF-like" evidence="4">
    <location>
        <begin position="162"/>
        <end position="269"/>
    </location>
</feature>
<evidence type="ECO:0000313" key="6">
    <source>
        <dbReference type="Proteomes" id="UP000887023"/>
    </source>
</evidence>
<dbReference type="InterPro" id="IPR025736">
    <property type="entry name" value="PucR_C-HTH_dom"/>
</dbReference>
<accession>A0ABX8SDX5</accession>
<reference evidence="5" key="1">
    <citation type="submission" date="2021-07" db="EMBL/GenBank/DDBJ databases">
        <title>Candidatus Kaistella beijingensis sp. nov. isolated from a municipal wastewater treatment plant is involved in sludge foaming.</title>
        <authorList>
            <person name="Song Y."/>
            <person name="Liu S.-J."/>
        </authorList>
    </citation>
    <scope>NUCLEOTIDE SEQUENCE</scope>
    <source>
        <strain evidence="5">DSM 43998</strain>
    </source>
</reference>
<evidence type="ECO:0000259" key="4">
    <source>
        <dbReference type="Pfam" id="PF17853"/>
    </source>
</evidence>
<dbReference type="InterPro" id="IPR041522">
    <property type="entry name" value="CdaR_GGDEF"/>
</dbReference>
<proteinExistence type="inferred from homology"/>
<feature type="domain" description="PucR C-terminal helix-turn-helix" evidence="2">
    <location>
        <begin position="320"/>
        <end position="378"/>
    </location>
</feature>
<dbReference type="Pfam" id="PF14361">
    <property type="entry name" value="RsbRD_N"/>
    <property type="match status" value="1"/>
</dbReference>
<dbReference type="InterPro" id="IPR042070">
    <property type="entry name" value="PucR_C-HTH_sf"/>
</dbReference>
<evidence type="ECO:0000259" key="2">
    <source>
        <dbReference type="Pfam" id="PF13556"/>
    </source>
</evidence>